<accession>A0A8D8EXU8</accession>
<evidence type="ECO:0000256" key="1">
    <source>
        <dbReference type="SAM" id="MobiDB-lite"/>
    </source>
</evidence>
<feature type="region of interest" description="Disordered" evidence="1">
    <location>
        <begin position="101"/>
        <end position="206"/>
    </location>
</feature>
<organism evidence="2">
    <name type="scientific">Culex pipiens</name>
    <name type="common">House mosquito</name>
    <dbReference type="NCBI Taxonomy" id="7175"/>
    <lineage>
        <taxon>Eukaryota</taxon>
        <taxon>Metazoa</taxon>
        <taxon>Ecdysozoa</taxon>
        <taxon>Arthropoda</taxon>
        <taxon>Hexapoda</taxon>
        <taxon>Insecta</taxon>
        <taxon>Pterygota</taxon>
        <taxon>Neoptera</taxon>
        <taxon>Endopterygota</taxon>
        <taxon>Diptera</taxon>
        <taxon>Nematocera</taxon>
        <taxon>Culicoidea</taxon>
        <taxon>Culicidae</taxon>
        <taxon>Culicinae</taxon>
        <taxon>Culicini</taxon>
        <taxon>Culex</taxon>
        <taxon>Culex</taxon>
    </lineage>
</organism>
<name>A0A8D8EXU8_CULPI</name>
<reference evidence="2" key="1">
    <citation type="submission" date="2021-05" db="EMBL/GenBank/DDBJ databases">
        <authorList>
            <person name="Alioto T."/>
            <person name="Alioto T."/>
            <person name="Gomez Garrido J."/>
        </authorList>
    </citation>
    <scope>NUCLEOTIDE SEQUENCE</scope>
</reference>
<feature type="compositionally biased region" description="Low complexity" evidence="1">
    <location>
        <begin position="150"/>
        <end position="159"/>
    </location>
</feature>
<proteinExistence type="predicted"/>
<feature type="compositionally biased region" description="Gly residues" evidence="1">
    <location>
        <begin position="140"/>
        <end position="149"/>
    </location>
</feature>
<dbReference type="AlphaFoldDB" id="A0A8D8EXU8"/>
<feature type="compositionally biased region" description="Basic and acidic residues" evidence="1">
    <location>
        <begin position="101"/>
        <end position="112"/>
    </location>
</feature>
<sequence>MVLPDVRKAMSRRERLQVPHDERVPPAADYAVCGECGPLHRQLLVGIYDRISADSTAPVRYETSCGEQGLPGVHLRPAPSAHERDQVALAVRFCQVPRPERTLRGGRNREGMVHQLHRPRSGNAGPAGKDGQEAEDGQGRRGTAGGIHRGAGQARTQGGRTEHFGVLGVETRKRRGTHQDSAVSGVQLKNGHQANQAGEATAGSGR</sequence>
<protein>
    <submittedName>
        <fullName evidence="2">(northern house mosquito) hypothetical protein</fullName>
    </submittedName>
</protein>
<dbReference type="EMBL" id="HBUE01017969">
    <property type="protein sequence ID" value="CAG6451256.1"/>
    <property type="molecule type" value="Transcribed_RNA"/>
</dbReference>
<evidence type="ECO:0000313" key="2">
    <source>
        <dbReference type="EMBL" id="CAG6451256.1"/>
    </source>
</evidence>